<feature type="domain" description="Myb/SANT-like" evidence="2">
    <location>
        <begin position="27"/>
        <end position="121"/>
    </location>
</feature>
<evidence type="ECO:0000256" key="1">
    <source>
        <dbReference type="SAM" id="MobiDB-lite"/>
    </source>
</evidence>
<dbReference type="OMA" id="YMEVLYP"/>
<evidence type="ECO:0000259" key="2">
    <source>
        <dbReference type="Pfam" id="PF12776"/>
    </source>
</evidence>
<dbReference type="Proteomes" id="UP000012174">
    <property type="component" value="Unassembled WGS sequence"/>
</dbReference>
<gene>
    <name evidence="3" type="ORF">UCREL1_6578</name>
</gene>
<dbReference type="Pfam" id="PF12776">
    <property type="entry name" value="Myb_DNA-bind_3"/>
    <property type="match status" value="1"/>
</dbReference>
<dbReference type="HOGENOM" id="CLU_031888_0_0_1"/>
<dbReference type="PANTHER" id="PTHR46929">
    <property type="entry name" value="EXPRESSED PROTEIN"/>
    <property type="match status" value="1"/>
</dbReference>
<dbReference type="KEGG" id="ela:UCREL1_6578"/>
<sequence>MSDDEVELTGSAFNTHRNLDRRTPRFSWNLAYEETFFRSLCESMQLGYKENHSFKAGAWERAAIALRDKHGAYPEKSHLINKADNARKKFRMWRGLREDPDFLYSPATRTVTASEDAWRKHFDKEPLSKALRGRPFEHEDSGARAEKRRGRPSRFSSDFYEHNQSGGANPATSQSQAQSHTPTSYTTSGFVPPSRNNNNSSSSNGNNNSSNNTAASRNSIHPSFNNTNLSIEDGLLSLADAFRARAPPKWQEQAVEILFRDFESEDADLQLKIAEKALTDENKAMVFVKMTPALRKHWVGRLREVHQRNLGGGLGRVGEEAS</sequence>
<dbReference type="PANTHER" id="PTHR46929:SF3">
    <property type="entry name" value="MYB_SANT-LIKE DOMAIN-CONTAINING PROTEIN"/>
    <property type="match status" value="1"/>
</dbReference>
<name>M7SPQ1_EUTLA</name>
<evidence type="ECO:0000313" key="3">
    <source>
        <dbReference type="EMBL" id="EMR66433.1"/>
    </source>
</evidence>
<keyword evidence="4" id="KW-1185">Reference proteome</keyword>
<proteinExistence type="predicted"/>
<dbReference type="AlphaFoldDB" id="M7SPQ1"/>
<evidence type="ECO:0000313" key="4">
    <source>
        <dbReference type="Proteomes" id="UP000012174"/>
    </source>
</evidence>
<organism evidence="3 4">
    <name type="scientific">Eutypa lata (strain UCR-EL1)</name>
    <name type="common">Grapevine dieback disease fungus</name>
    <name type="synonym">Eutypa armeniacae</name>
    <dbReference type="NCBI Taxonomy" id="1287681"/>
    <lineage>
        <taxon>Eukaryota</taxon>
        <taxon>Fungi</taxon>
        <taxon>Dikarya</taxon>
        <taxon>Ascomycota</taxon>
        <taxon>Pezizomycotina</taxon>
        <taxon>Sordariomycetes</taxon>
        <taxon>Xylariomycetidae</taxon>
        <taxon>Xylariales</taxon>
        <taxon>Diatrypaceae</taxon>
        <taxon>Eutypa</taxon>
    </lineage>
</organism>
<reference evidence="4" key="1">
    <citation type="journal article" date="2013" name="Genome Announc.">
        <title>Draft genome sequence of the grapevine dieback fungus Eutypa lata UCR-EL1.</title>
        <authorList>
            <person name="Blanco-Ulate B."/>
            <person name="Rolshausen P.E."/>
            <person name="Cantu D."/>
        </authorList>
    </citation>
    <scope>NUCLEOTIDE SEQUENCE [LARGE SCALE GENOMIC DNA]</scope>
    <source>
        <strain evidence="4">UCR-EL1</strain>
    </source>
</reference>
<protein>
    <recommendedName>
        <fullName evidence="2">Myb/SANT-like domain-containing protein</fullName>
    </recommendedName>
</protein>
<feature type="compositionally biased region" description="Polar residues" evidence="1">
    <location>
        <begin position="162"/>
        <end position="189"/>
    </location>
</feature>
<accession>M7SPQ1</accession>
<dbReference type="EMBL" id="KB706650">
    <property type="protein sequence ID" value="EMR66433.1"/>
    <property type="molecule type" value="Genomic_DNA"/>
</dbReference>
<dbReference type="eggNOG" id="ENOG502RRE4">
    <property type="taxonomic scope" value="Eukaryota"/>
</dbReference>
<feature type="compositionally biased region" description="Basic and acidic residues" evidence="1">
    <location>
        <begin position="134"/>
        <end position="145"/>
    </location>
</feature>
<dbReference type="OrthoDB" id="5307821at2759"/>
<feature type="region of interest" description="Disordered" evidence="1">
    <location>
        <begin position="129"/>
        <end position="221"/>
    </location>
</feature>
<dbReference type="STRING" id="1287681.M7SPQ1"/>
<feature type="compositionally biased region" description="Low complexity" evidence="1">
    <location>
        <begin position="194"/>
        <end position="219"/>
    </location>
</feature>
<dbReference type="InterPro" id="IPR024752">
    <property type="entry name" value="Myb/SANT-like_dom"/>
</dbReference>